<gene>
    <name evidence="4" type="ORF">OSTLU_94026</name>
</gene>
<dbReference type="AlphaFoldDB" id="A4SAI8"/>
<dbReference type="EMBL" id="CP000599">
    <property type="protein sequence ID" value="ABP00712.1"/>
    <property type="molecule type" value="Genomic_DNA"/>
</dbReference>
<reference evidence="4 5" key="1">
    <citation type="journal article" date="2007" name="Proc. Natl. Acad. Sci. U.S.A.">
        <title>The tiny eukaryote Ostreococcus provides genomic insights into the paradox of plankton speciation.</title>
        <authorList>
            <person name="Palenik B."/>
            <person name="Grimwood J."/>
            <person name="Aerts A."/>
            <person name="Rouze P."/>
            <person name="Salamov A."/>
            <person name="Putnam N."/>
            <person name="Dupont C."/>
            <person name="Jorgensen R."/>
            <person name="Derelle E."/>
            <person name="Rombauts S."/>
            <person name="Zhou K."/>
            <person name="Otillar R."/>
            <person name="Merchant S.S."/>
            <person name="Podell S."/>
            <person name="Gaasterland T."/>
            <person name="Napoli C."/>
            <person name="Gendler K."/>
            <person name="Manuell A."/>
            <person name="Tai V."/>
            <person name="Vallon O."/>
            <person name="Piganeau G."/>
            <person name="Jancek S."/>
            <person name="Heijde M."/>
            <person name="Jabbari K."/>
            <person name="Bowler C."/>
            <person name="Lohr M."/>
            <person name="Robbens S."/>
            <person name="Werner G."/>
            <person name="Dubchak I."/>
            <person name="Pazour G.J."/>
            <person name="Ren Q."/>
            <person name="Paulsen I."/>
            <person name="Delwiche C."/>
            <person name="Schmutz J."/>
            <person name="Rokhsar D."/>
            <person name="Van de Peer Y."/>
            <person name="Moreau H."/>
            <person name="Grigoriev I.V."/>
        </authorList>
    </citation>
    <scope>NUCLEOTIDE SEQUENCE [LARGE SCALE GENOMIC DNA]</scope>
    <source>
        <strain evidence="4 5">CCE9901</strain>
    </source>
</reference>
<dbReference type="Pfam" id="PF00887">
    <property type="entry name" value="ACBP"/>
    <property type="match status" value="1"/>
</dbReference>
<feature type="non-terminal residue" evidence="4">
    <location>
        <position position="1"/>
    </location>
</feature>
<dbReference type="OrthoDB" id="346910at2759"/>
<dbReference type="KEGG" id="olu:OSTLU_94026"/>
<accession>A4SAI8</accession>
<name>A4SAI8_OSTLU</name>
<protein>
    <recommendedName>
        <fullName evidence="3">ACB domain-containing protein</fullName>
    </recommendedName>
</protein>
<evidence type="ECO:0000313" key="4">
    <source>
        <dbReference type="EMBL" id="ABP00712.1"/>
    </source>
</evidence>
<dbReference type="GeneID" id="5006453"/>
<dbReference type="SUPFAM" id="SSF47027">
    <property type="entry name" value="Acyl-CoA binding protein"/>
    <property type="match status" value="1"/>
</dbReference>
<dbReference type="InterPro" id="IPR035984">
    <property type="entry name" value="Acyl-CoA-binding_sf"/>
</dbReference>
<feature type="domain" description="ACB" evidence="3">
    <location>
        <begin position="1"/>
        <end position="108"/>
    </location>
</feature>
<sequence length="110" mass="12780">LTEEQIATFLSEYEQHKDYETLKWRYVKRPGAQAARTEAWYGCYGPTQYLKHGENKEKAPVWREDGSIDYGGRAKWDAWDACKGMTEQEAKIAFVRAIRSALAAPHENFY</sequence>
<evidence type="ECO:0000259" key="3">
    <source>
        <dbReference type="PROSITE" id="PS51228"/>
    </source>
</evidence>
<dbReference type="Proteomes" id="UP000001568">
    <property type="component" value="Chromosome 19"/>
</dbReference>
<dbReference type="GO" id="GO:0000062">
    <property type="term" value="F:fatty-acyl-CoA binding"/>
    <property type="evidence" value="ECO:0007669"/>
    <property type="project" value="InterPro"/>
</dbReference>
<proteinExistence type="inferred from homology"/>
<dbReference type="HOGENOM" id="CLU_2175245_0_0_1"/>
<comment type="similarity">
    <text evidence="1">Belongs to the ACBP family.</text>
</comment>
<dbReference type="InterPro" id="IPR014352">
    <property type="entry name" value="FERM/acyl-CoA-bd_prot_sf"/>
</dbReference>
<dbReference type="RefSeq" id="XP_001422395.1">
    <property type="nucleotide sequence ID" value="XM_001422358.1"/>
</dbReference>
<dbReference type="InterPro" id="IPR000582">
    <property type="entry name" value="Acyl-CoA-binding_protein"/>
</dbReference>
<evidence type="ECO:0000256" key="2">
    <source>
        <dbReference type="ARBA" id="ARBA00023121"/>
    </source>
</evidence>
<keyword evidence="5" id="KW-1185">Reference proteome</keyword>
<keyword evidence="2" id="KW-0446">Lipid-binding</keyword>
<evidence type="ECO:0000313" key="5">
    <source>
        <dbReference type="Proteomes" id="UP000001568"/>
    </source>
</evidence>
<organism evidence="4 5">
    <name type="scientific">Ostreococcus lucimarinus (strain CCE9901)</name>
    <dbReference type="NCBI Taxonomy" id="436017"/>
    <lineage>
        <taxon>Eukaryota</taxon>
        <taxon>Viridiplantae</taxon>
        <taxon>Chlorophyta</taxon>
        <taxon>Mamiellophyceae</taxon>
        <taxon>Mamiellales</taxon>
        <taxon>Bathycoccaceae</taxon>
        <taxon>Ostreococcus</taxon>
    </lineage>
</organism>
<dbReference type="PROSITE" id="PS51228">
    <property type="entry name" value="ACB_2"/>
    <property type="match status" value="1"/>
</dbReference>
<dbReference type="Gene3D" id="1.20.80.10">
    <property type="match status" value="1"/>
</dbReference>
<evidence type="ECO:0000256" key="1">
    <source>
        <dbReference type="ARBA" id="ARBA00005567"/>
    </source>
</evidence>